<dbReference type="Proteomes" id="UP000254330">
    <property type="component" value="Unassembled WGS sequence"/>
</dbReference>
<reference evidence="13 15" key="1">
    <citation type="submission" date="2018-06" db="EMBL/GenBank/DDBJ databases">
        <authorList>
            <consortium name="Pathogen Informatics"/>
            <person name="Doyle S."/>
        </authorList>
    </citation>
    <scope>NUCLEOTIDE SEQUENCE [LARGE SCALE GENOMIC DNA]</scope>
    <source>
        <strain evidence="13 15">NCTC10597</strain>
    </source>
</reference>
<dbReference type="InterPro" id="IPR023380">
    <property type="entry name" value="DsbB-like_sf"/>
</dbReference>
<proteinExistence type="inferred from homology"/>
<keyword evidence="11" id="KW-0676">Redox-active center</keyword>
<evidence type="ECO:0000256" key="1">
    <source>
        <dbReference type="ARBA" id="ARBA00004141"/>
    </source>
</evidence>
<evidence type="ECO:0000313" key="15">
    <source>
        <dbReference type="Proteomes" id="UP000254330"/>
    </source>
</evidence>
<evidence type="ECO:0000313" key="16">
    <source>
        <dbReference type="Proteomes" id="UP000294641"/>
    </source>
</evidence>
<dbReference type="Gene3D" id="1.20.1550.10">
    <property type="entry name" value="DsbB-like"/>
    <property type="match status" value="1"/>
</dbReference>
<keyword evidence="9" id="KW-1015">Disulfide bond</keyword>
<dbReference type="GO" id="GO:0016020">
    <property type="term" value="C:membrane"/>
    <property type="evidence" value="ECO:0007669"/>
    <property type="project" value="UniProtKB-SubCell"/>
</dbReference>
<dbReference type="PANTHER" id="PTHR43469">
    <property type="entry name" value="DISULFIDE FORMATION PROTEIN-RELATED"/>
    <property type="match status" value="1"/>
</dbReference>
<evidence type="ECO:0000256" key="5">
    <source>
        <dbReference type="ARBA" id="ARBA00022982"/>
    </source>
</evidence>
<comment type="caution">
    <text evidence="13">The sequence shown here is derived from an EMBL/GenBank/DDBJ whole genome shotgun (WGS) entry which is preliminary data.</text>
</comment>
<evidence type="ECO:0000256" key="12">
    <source>
        <dbReference type="SAM" id="Phobius"/>
    </source>
</evidence>
<feature type="transmembrane region" description="Helical" evidence="12">
    <location>
        <begin position="7"/>
        <end position="27"/>
    </location>
</feature>
<dbReference type="PANTHER" id="PTHR43469:SF1">
    <property type="entry name" value="SPBETA PROPHAGE-DERIVED DISULFIDE BOND FORMATION PROTEIN B"/>
    <property type="match status" value="1"/>
</dbReference>
<dbReference type="RefSeq" id="WP_109348490.1">
    <property type="nucleotide sequence ID" value="NZ_BJUE01000036.1"/>
</dbReference>
<dbReference type="PIRSF" id="PIRSF036659">
    <property type="entry name" value="BdbC"/>
    <property type="match status" value="1"/>
</dbReference>
<feature type="transmembrane region" description="Helical" evidence="12">
    <location>
        <begin position="64"/>
        <end position="83"/>
    </location>
</feature>
<keyword evidence="4 12" id="KW-0812">Transmembrane</keyword>
<dbReference type="AlphaFoldDB" id="A0A8B4QDI6"/>
<evidence type="ECO:0000256" key="11">
    <source>
        <dbReference type="ARBA" id="ARBA00023284"/>
    </source>
</evidence>
<keyword evidence="6 12" id="KW-1133">Transmembrane helix</keyword>
<name>A0A8B4QDI6_9BACL</name>
<dbReference type="Pfam" id="PF02600">
    <property type="entry name" value="DsbB"/>
    <property type="match status" value="1"/>
</dbReference>
<keyword evidence="5" id="KW-0249">Electron transport</keyword>
<dbReference type="Proteomes" id="UP000294641">
    <property type="component" value="Unassembled WGS sequence"/>
</dbReference>
<organism evidence="13 15">
    <name type="scientific">Kurthia zopfii</name>
    <dbReference type="NCBI Taxonomy" id="1650"/>
    <lineage>
        <taxon>Bacteria</taxon>
        <taxon>Bacillati</taxon>
        <taxon>Bacillota</taxon>
        <taxon>Bacilli</taxon>
        <taxon>Bacillales</taxon>
        <taxon>Caryophanaceae</taxon>
        <taxon>Kurthia</taxon>
    </lineage>
</organism>
<comment type="similarity">
    <text evidence="2">Belongs to the DsbB family. BdbC subfamily.</text>
</comment>
<keyword evidence="7" id="KW-0560">Oxidoreductase</keyword>
<dbReference type="GO" id="GO:0006457">
    <property type="term" value="P:protein folding"/>
    <property type="evidence" value="ECO:0007669"/>
    <property type="project" value="InterPro"/>
</dbReference>
<evidence type="ECO:0000256" key="4">
    <source>
        <dbReference type="ARBA" id="ARBA00022692"/>
    </source>
</evidence>
<reference evidence="14 16" key="2">
    <citation type="submission" date="2019-03" db="EMBL/GenBank/DDBJ databases">
        <title>Genomic Encyclopedia of Type Strains, Phase IV (KMG-IV): sequencing the most valuable type-strain genomes for metagenomic binning, comparative biology and taxonomic classification.</title>
        <authorList>
            <person name="Goeker M."/>
        </authorList>
    </citation>
    <scope>NUCLEOTIDE SEQUENCE [LARGE SCALE GENOMIC DNA]</scope>
    <source>
        <strain evidence="14 16">DSM 20580</strain>
    </source>
</reference>
<keyword evidence="8 12" id="KW-0472">Membrane</keyword>
<dbReference type="HAMAP" id="MF_00287">
    <property type="entry name" value="BdbC"/>
    <property type="match status" value="1"/>
</dbReference>
<keyword evidence="10" id="KW-0143">Chaperone</keyword>
<dbReference type="InterPro" id="IPR012187">
    <property type="entry name" value="Disulphide_bond_form_BdbC"/>
</dbReference>
<evidence type="ECO:0000313" key="13">
    <source>
        <dbReference type="EMBL" id="STX10674.1"/>
    </source>
</evidence>
<evidence type="ECO:0000256" key="7">
    <source>
        <dbReference type="ARBA" id="ARBA00023002"/>
    </source>
</evidence>
<evidence type="ECO:0000256" key="8">
    <source>
        <dbReference type="ARBA" id="ARBA00023136"/>
    </source>
</evidence>
<evidence type="ECO:0000256" key="9">
    <source>
        <dbReference type="ARBA" id="ARBA00023157"/>
    </source>
</evidence>
<dbReference type="GO" id="GO:0015035">
    <property type="term" value="F:protein-disulfide reductase activity"/>
    <property type="evidence" value="ECO:0007669"/>
    <property type="project" value="InterPro"/>
</dbReference>
<keyword evidence="3" id="KW-0813">Transport</keyword>
<evidence type="ECO:0000256" key="2">
    <source>
        <dbReference type="ARBA" id="ARBA00007602"/>
    </source>
</evidence>
<keyword evidence="16" id="KW-1185">Reference proteome</keyword>
<evidence type="ECO:0000256" key="3">
    <source>
        <dbReference type="ARBA" id="ARBA00022448"/>
    </source>
</evidence>
<dbReference type="InterPro" id="IPR003752">
    <property type="entry name" value="DiS_bond_form_DsbB/BdbC"/>
</dbReference>
<sequence length="142" mass="16141">MSKKVEYSLLFMWIVSLFATLGSLYFSEVMKYEPCTFCWYQRILMYPLVLIIGIAYIQRNAKIAATTLVFSIIGACTALYHYGMQKVPFLHDNAAACGRVPCTGEYMNWFGFVTIPFLSLVAFILILGTSIYILKASKKENN</sequence>
<accession>A0A8B4QDI6</accession>
<feature type="transmembrane region" description="Helical" evidence="12">
    <location>
        <begin position="39"/>
        <end position="57"/>
    </location>
</feature>
<dbReference type="SUPFAM" id="SSF158442">
    <property type="entry name" value="DsbB-like"/>
    <property type="match status" value="1"/>
</dbReference>
<evidence type="ECO:0000256" key="10">
    <source>
        <dbReference type="ARBA" id="ARBA00023186"/>
    </source>
</evidence>
<dbReference type="EMBL" id="UGNP01000001">
    <property type="protein sequence ID" value="STX10674.1"/>
    <property type="molecule type" value="Genomic_DNA"/>
</dbReference>
<comment type="subcellular location">
    <subcellularLocation>
        <location evidence="1">Membrane</location>
        <topology evidence="1">Multi-pass membrane protein</topology>
    </subcellularLocation>
</comment>
<evidence type="ECO:0000313" key="14">
    <source>
        <dbReference type="EMBL" id="TDR43420.1"/>
    </source>
</evidence>
<protein>
    <submittedName>
        <fullName evidence="14">Disulfide bond formation protein DsbB</fullName>
    </submittedName>
    <submittedName>
        <fullName evidence="13">Thiol-disulfide oxidoreductase C</fullName>
    </submittedName>
</protein>
<dbReference type="OrthoDB" id="158402at2"/>
<dbReference type="EMBL" id="SNZG01000002">
    <property type="protein sequence ID" value="TDR43420.1"/>
    <property type="molecule type" value="Genomic_DNA"/>
</dbReference>
<gene>
    <name evidence="13" type="primary">bdbC</name>
    <name evidence="14" type="ORF">DFR61_102103</name>
    <name evidence="13" type="ORF">NCTC10597_02424</name>
</gene>
<evidence type="ECO:0000256" key="6">
    <source>
        <dbReference type="ARBA" id="ARBA00022989"/>
    </source>
</evidence>
<feature type="transmembrane region" description="Helical" evidence="12">
    <location>
        <begin position="109"/>
        <end position="134"/>
    </location>
</feature>
<dbReference type="NCBIfam" id="NF002849">
    <property type="entry name" value="PRK03113.1"/>
    <property type="match status" value="1"/>
</dbReference>